<dbReference type="Proteomes" id="UP000078504">
    <property type="component" value="Unassembled WGS sequence"/>
</dbReference>
<evidence type="ECO:0000313" key="1">
    <source>
        <dbReference type="EMBL" id="OAT24201.1"/>
    </source>
</evidence>
<gene>
    <name evidence="1" type="ORF">M977_00031</name>
</gene>
<accession>A0A1B7I6V3</accession>
<evidence type="ECO:0000313" key="2">
    <source>
        <dbReference type="Proteomes" id="UP000078504"/>
    </source>
</evidence>
<name>A0A1B7I6V3_9ENTR</name>
<comment type="caution">
    <text evidence="1">The sequence shown here is derived from an EMBL/GenBank/DDBJ whole genome shotgun (WGS) entry which is preliminary data.</text>
</comment>
<dbReference type="AlphaFoldDB" id="A0A1B7I6V3"/>
<dbReference type="PATRIC" id="fig|1354253.4.peg.33"/>
<organism evidence="1 2">
    <name type="scientific">Buttiauxella gaviniae ATCC 51604</name>
    <dbReference type="NCBI Taxonomy" id="1354253"/>
    <lineage>
        <taxon>Bacteria</taxon>
        <taxon>Pseudomonadati</taxon>
        <taxon>Pseudomonadota</taxon>
        <taxon>Gammaproteobacteria</taxon>
        <taxon>Enterobacterales</taxon>
        <taxon>Enterobacteriaceae</taxon>
        <taxon>Buttiauxella</taxon>
    </lineage>
</organism>
<dbReference type="EMBL" id="LXEP01000001">
    <property type="protein sequence ID" value="OAT24201.1"/>
    <property type="molecule type" value="Genomic_DNA"/>
</dbReference>
<proteinExistence type="predicted"/>
<sequence>MIPYLIGMESLVKNGYFGVNPIKITPDLLMMYTEKGFAQ</sequence>
<protein>
    <submittedName>
        <fullName evidence="1">Uncharacterized protein</fullName>
    </submittedName>
</protein>
<reference evidence="1 2" key="1">
    <citation type="submission" date="2016-04" db="EMBL/GenBank/DDBJ databases">
        <title>ATOL: Assembling a taxonomically balanced genome-scale reconstruction of the evolutionary history of the Enterobacteriaceae.</title>
        <authorList>
            <person name="Plunkett G.III."/>
            <person name="Neeno-Eckwall E.C."/>
            <person name="Glasner J.D."/>
            <person name="Perna N.T."/>
        </authorList>
    </citation>
    <scope>NUCLEOTIDE SEQUENCE [LARGE SCALE GENOMIC DNA]</scope>
    <source>
        <strain evidence="1 2">ATCC 51604</strain>
    </source>
</reference>